<dbReference type="SMART" id="SM00052">
    <property type="entry name" value="EAL"/>
    <property type="match status" value="1"/>
</dbReference>
<evidence type="ECO:0000313" key="4">
    <source>
        <dbReference type="EMBL" id="MBB4007886.1"/>
    </source>
</evidence>
<dbReference type="CDD" id="cd01948">
    <property type="entry name" value="EAL"/>
    <property type="match status" value="1"/>
</dbReference>
<dbReference type="CDD" id="cd01949">
    <property type="entry name" value="GGDEF"/>
    <property type="match status" value="1"/>
</dbReference>
<reference evidence="4 7" key="2">
    <citation type="submission" date="2020-08" db="EMBL/GenBank/DDBJ databases">
        <title>Genomic Encyclopedia of Type Strains, Phase IV (KMG-IV): sequencing the most valuable type-strain genomes for metagenomic binning, comparative biology and taxonomic classification.</title>
        <authorList>
            <person name="Goeker M."/>
        </authorList>
    </citation>
    <scope>NUCLEOTIDE SEQUENCE [LARGE SCALE GENOMIC DNA]</scope>
    <source>
        <strain evidence="4 7">DSM 100021</strain>
    </source>
</reference>
<dbReference type="NCBIfam" id="TIGR00254">
    <property type="entry name" value="GGDEF"/>
    <property type="match status" value="1"/>
</dbReference>
<dbReference type="EMBL" id="MKIN01000024">
    <property type="protein sequence ID" value="OLP48213.1"/>
    <property type="molecule type" value="Genomic_DNA"/>
</dbReference>
<dbReference type="OrthoDB" id="8107802at2"/>
<proteinExistence type="predicted"/>
<feature type="transmembrane region" description="Helical" evidence="1">
    <location>
        <begin position="79"/>
        <end position="98"/>
    </location>
</feature>
<name>A0A1Q9A0V9_9HYPH</name>
<dbReference type="SUPFAM" id="SSF141868">
    <property type="entry name" value="EAL domain-like"/>
    <property type="match status" value="1"/>
</dbReference>
<dbReference type="PANTHER" id="PTHR44757">
    <property type="entry name" value="DIGUANYLATE CYCLASE DGCP"/>
    <property type="match status" value="1"/>
</dbReference>
<evidence type="ECO:0000256" key="1">
    <source>
        <dbReference type="SAM" id="Phobius"/>
    </source>
</evidence>
<keyword evidence="1" id="KW-1133">Transmembrane helix</keyword>
<feature type="transmembrane region" description="Helical" evidence="1">
    <location>
        <begin position="21"/>
        <end position="40"/>
    </location>
</feature>
<keyword evidence="6" id="KW-1185">Reference proteome</keyword>
<evidence type="ECO:0000313" key="6">
    <source>
        <dbReference type="Proteomes" id="UP000185598"/>
    </source>
</evidence>
<feature type="domain" description="GGDEF" evidence="3">
    <location>
        <begin position="249"/>
        <end position="382"/>
    </location>
</feature>
<accession>A0A1Q9A0V9</accession>
<gene>
    <name evidence="5" type="ORF">BJF91_08735</name>
    <name evidence="4" type="ORF">GGQ71_002149</name>
</gene>
<dbReference type="Gene3D" id="3.20.20.450">
    <property type="entry name" value="EAL domain"/>
    <property type="match status" value="1"/>
</dbReference>
<keyword evidence="1" id="KW-0472">Membrane</keyword>
<dbReference type="Proteomes" id="UP000544107">
    <property type="component" value="Unassembled WGS sequence"/>
</dbReference>
<feature type="domain" description="EAL" evidence="2">
    <location>
        <begin position="391"/>
        <end position="644"/>
    </location>
</feature>
<dbReference type="PANTHER" id="PTHR44757:SF2">
    <property type="entry name" value="BIOFILM ARCHITECTURE MAINTENANCE PROTEIN MBAA"/>
    <property type="match status" value="1"/>
</dbReference>
<dbReference type="Gene3D" id="3.30.70.270">
    <property type="match status" value="1"/>
</dbReference>
<reference evidence="5 6" key="1">
    <citation type="submission" date="2016-09" db="EMBL/GenBank/DDBJ databases">
        <title>Rhizobium oryziradicis sp. nov., isolated from the root of rice.</title>
        <authorList>
            <person name="Zhao J."/>
            <person name="Zhang X."/>
        </authorList>
    </citation>
    <scope>NUCLEOTIDE SEQUENCE [LARGE SCALE GENOMIC DNA]</scope>
    <source>
        <strain evidence="5 6">14971</strain>
    </source>
</reference>
<dbReference type="InterPro" id="IPR029787">
    <property type="entry name" value="Nucleotide_cyclase"/>
</dbReference>
<dbReference type="STRING" id="887144.BJF91_08735"/>
<dbReference type="Pfam" id="PF00563">
    <property type="entry name" value="EAL"/>
    <property type="match status" value="1"/>
</dbReference>
<dbReference type="EMBL" id="JACIED010000002">
    <property type="protein sequence ID" value="MBB4007886.1"/>
    <property type="molecule type" value="Genomic_DNA"/>
</dbReference>
<dbReference type="RefSeq" id="WP_075616268.1">
    <property type="nucleotide sequence ID" value="NZ_JACIED010000002.1"/>
</dbReference>
<dbReference type="SMART" id="SM00267">
    <property type="entry name" value="GGDEF"/>
    <property type="match status" value="1"/>
</dbReference>
<dbReference type="InterPro" id="IPR035919">
    <property type="entry name" value="EAL_sf"/>
</dbReference>
<organism evidence="5 6">
    <name type="scientific">Allorhizobium taibaishanense</name>
    <dbReference type="NCBI Taxonomy" id="887144"/>
    <lineage>
        <taxon>Bacteria</taxon>
        <taxon>Pseudomonadati</taxon>
        <taxon>Pseudomonadota</taxon>
        <taxon>Alphaproteobacteria</taxon>
        <taxon>Hyphomicrobiales</taxon>
        <taxon>Rhizobiaceae</taxon>
        <taxon>Rhizobium/Agrobacterium group</taxon>
        <taxon>Allorhizobium</taxon>
    </lineage>
</organism>
<protein>
    <submittedName>
        <fullName evidence="4">Diguanylate cyclase (GGDEF)-like protein</fullName>
    </submittedName>
</protein>
<evidence type="ECO:0000313" key="7">
    <source>
        <dbReference type="Proteomes" id="UP000544107"/>
    </source>
</evidence>
<dbReference type="SUPFAM" id="SSF55073">
    <property type="entry name" value="Nucleotide cyclase"/>
    <property type="match status" value="1"/>
</dbReference>
<comment type="caution">
    <text evidence="5">The sequence shown here is derived from an EMBL/GenBank/DDBJ whole genome shotgun (WGS) entry which is preliminary data.</text>
</comment>
<dbReference type="InterPro" id="IPR001633">
    <property type="entry name" value="EAL_dom"/>
</dbReference>
<dbReference type="InterPro" id="IPR043128">
    <property type="entry name" value="Rev_trsase/Diguanyl_cyclase"/>
</dbReference>
<feature type="transmembrane region" description="Helical" evidence="1">
    <location>
        <begin position="157"/>
        <end position="178"/>
    </location>
</feature>
<dbReference type="Pfam" id="PF00990">
    <property type="entry name" value="GGDEF"/>
    <property type="match status" value="1"/>
</dbReference>
<dbReference type="PROSITE" id="PS50883">
    <property type="entry name" value="EAL"/>
    <property type="match status" value="1"/>
</dbReference>
<feature type="transmembrane region" description="Helical" evidence="1">
    <location>
        <begin position="134"/>
        <end position="151"/>
    </location>
</feature>
<feature type="transmembrane region" description="Helical" evidence="1">
    <location>
        <begin position="46"/>
        <end position="67"/>
    </location>
</feature>
<keyword evidence="1" id="KW-0812">Transmembrane</keyword>
<dbReference type="AlphaFoldDB" id="A0A1Q9A0V9"/>
<dbReference type="Proteomes" id="UP000185598">
    <property type="component" value="Unassembled WGS sequence"/>
</dbReference>
<evidence type="ECO:0000259" key="3">
    <source>
        <dbReference type="PROSITE" id="PS50887"/>
    </source>
</evidence>
<evidence type="ECO:0000259" key="2">
    <source>
        <dbReference type="PROSITE" id="PS50883"/>
    </source>
</evidence>
<sequence length="658" mass="71322">MLLLSVRQARAALAVRSSLLAAGYNILAATMIVGLLLLEAKGGDRLVLWLVVLALVTVFRVGLSFRLRRFVQSSGVPEDIVRLACITAILHGLTWAALPTLVVDVDMLGADPSVLLIMGGLIAMTILRQAGMSHIAFCFCIPIIVAMIWNFANHGGIVGIVSSFNFMVLTAWMSHLLLQADKAFVDSETAKLRNQAATQNLTIANEDIKHKNLRLEVLANGDPVTGLYNRTYFNGRLAGEIAAAKIGNRQVGLVLVNVNRFKLINDAFGHRGGDQFLAILGQRLKNLVGPDAIMARIGGDEFAILLLDGNVSENSRIVALNMIAPSLAPVTIQGVKVNSGLSTGMAIFPDHAEDAEGLFTCASMALSEAKRAGPRQVREFDLAIKKRIDRQRDIEQDLGEALAKGELETRFQPQIDLATGDVVGFEALLRWFHPRFGAISPPEIVDAAQAMQLSEALTAFVTEQICCLLQRLASLGLPDAVVALNVSPREFALYDVSVMLDRITEAHGVDRRLLEVEITEETILDPVVAGEQLSRLEAGGYKLTVDDFGMGYSSLAYLISLKIARLKIDRSFVSDIDNSHKNKAMIVALVGLGRAIGVDIVVEGVETAADAATLRDIGCNIGQGYYFARPMPVEMLPKWIERQKKSAHDDDISQVAVA</sequence>
<dbReference type="PROSITE" id="PS50887">
    <property type="entry name" value="GGDEF"/>
    <property type="match status" value="1"/>
</dbReference>
<dbReference type="InterPro" id="IPR000160">
    <property type="entry name" value="GGDEF_dom"/>
</dbReference>
<evidence type="ECO:0000313" key="5">
    <source>
        <dbReference type="EMBL" id="OLP48213.1"/>
    </source>
</evidence>
<dbReference type="InterPro" id="IPR052155">
    <property type="entry name" value="Biofilm_reg_signaling"/>
</dbReference>